<dbReference type="Proteomes" id="UP000198346">
    <property type="component" value="Unassembled WGS sequence"/>
</dbReference>
<keyword evidence="5" id="KW-1185">Reference proteome</keyword>
<organism evidence="4 5">
    <name type="scientific">Amphiplicatus metriothermophilus</name>
    <dbReference type="NCBI Taxonomy" id="1519374"/>
    <lineage>
        <taxon>Bacteria</taxon>
        <taxon>Pseudomonadati</taxon>
        <taxon>Pseudomonadota</taxon>
        <taxon>Alphaproteobacteria</taxon>
        <taxon>Parvularculales</taxon>
        <taxon>Parvularculaceae</taxon>
        <taxon>Amphiplicatus</taxon>
    </lineage>
</organism>
<accession>A0A239PJ35</accession>
<evidence type="ECO:0000256" key="2">
    <source>
        <dbReference type="SAM" id="Phobius"/>
    </source>
</evidence>
<dbReference type="RefSeq" id="WP_089410662.1">
    <property type="nucleotide sequence ID" value="NZ_FZQA01000001.1"/>
</dbReference>
<dbReference type="Gene3D" id="3.30.2420.10">
    <property type="entry name" value="TonB"/>
    <property type="match status" value="1"/>
</dbReference>
<dbReference type="GO" id="GO:0055085">
    <property type="term" value="P:transmembrane transport"/>
    <property type="evidence" value="ECO:0007669"/>
    <property type="project" value="InterPro"/>
</dbReference>
<gene>
    <name evidence="4" type="ORF">SAMN06297382_0127</name>
</gene>
<feature type="region of interest" description="Disordered" evidence="1">
    <location>
        <begin position="51"/>
        <end position="98"/>
    </location>
</feature>
<dbReference type="SUPFAM" id="SSF74653">
    <property type="entry name" value="TolA/TonB C-terminal domain"/>
    <property type="match status" value="1"/>
</dbReference>
<keyword evidence="2" id="KW-1133">Transmembrane helix</keyword>
<dbReference type="AlphaFoldDB" id="A0A239PJ35"/>
<feature type="domain" description="TonB C-terminal" evidence="3">
    <location>
        <begin position="114"/>
        <end position="151"/>
    </location>
</feature>
<evidence type="ECO:0000256" key="1">
    <source>
        <dbReference type="SAM" id="MobiDB-lite"/>
    </source>
</evidence>
<dbReference type="EMBL" id="FZQA01000001">
    <property type="protein sequence ID" value="SNT67635.1"/>
    <property type="molecule type" value="Genomic_DNA"/>
</dbReference>
<keyword evidence="2" id="KW-0812">Transmembrane</keyword>
<evidence type="ECO:0000259" key="3">
    <source>
        <dbReference type="Pfam" id="PF03544"/>
    </source>
</evidence>
<proteinExistence type="predicted"/>
<evidence type="ECO:0000313" key="4">
    <source>
        <dbReference type="EMBL" id="SNT67635.1"/>
    </source>
</evidence>
<dbReference type="Pfam" id="PF03544">
    <property type="entry name" value="TonB_C"/>
    <property type="match status" value="1"/>
</dbReference>
<sequence>MSIMRWIFGAPAAIAITAALFVLMAGLIRQDLRLEPAKAVPDISIVAKIPEPEIGPEGGKEELSPPEAPPPIPPRTKKGDKPEGTIDLPKPGEIDPGPIGPIGGPATAPTIRVAPAYPERCAAQNVEGVVLVQFDVTPERDVVNPLILSSSIPASTTRLFAPFRAGNIRRPMRTGVRSRAAASSNGSSLS</sequence>
<protein>
    <submittedName>
        <fullName evidence="4">Outer membrane transport energization protein TonB</fullName>
    </submittedName>
</protein>
<evidence type="ECO:0000313" key="5">
    <source>
        <dbReference type="Proteomes" id="UP000198346"/>
    </source>
</evidence>
<reference evidence="4 5" key="1">
    <citation type="submission" date="2017-07" db="EMBL/GenBank/DDBJ databases">
        <authorList>
            <person name="Sun Z.S."/>
            <person name="Albrecht U."/>
            <person name="Echele G."/>
            <person name="Lee C.C."/>
        </authorList>
    </citation>
    <scope>NUCLEOTIDE SEQUENCE [LARGE SCALE GENOMIC DNA]</scope>
    <source>
        <strain evidence="4 5">CGMCC 1.12710</strain>
    </source>
</reference>
<keyword evidence="2" id="KW-0472">Membrane</keyword>
<feature type="transmembrane region" description="Helical" evidence="2">
    <location>
        <begin position="6"/>
        <end position="28"/>
    </location>
</feature>
<name>A0A239PJ35_9PROT</name>
<dbReference type="InterPro" id="IPR037682">
    <property type="entry name" value="TonB_C"/>
</dbReference>